<protein>
    <submittedName>
        <fullName evidence="5">Mandelate racemase/muconate lactonizing enzyme family protein</fullName>
    </submittedName>
</protein>
<organism evidence="5 6">
    <name type="scientific">Jiella sonneratiae</name>
    <dbReference type="NCBI Taxonomy" id="2816856"/>
    <lineage>
        <taxon>Bacteria</taxon>
        <taxon>Pseudomonadati</taxon>
        <taxon>Pseudomonadota</taxon>
        <taxon>Alphaproteobacteria</taxon>
        <taxon>Hyphomicrobiales</taxon>
        <taxon>Aurantimonadaceae</taxon>
        <taxon>Jiella</taxon>
    </lineage>
</organism>
<keyword evidence="2" id="KW-0479">Metal-binding</keyword>
<evidence type="ECO:0000256" key="2">
    <source>
        <dbReference type="ARBA" id="ARBA00022723"/>
    </source>
</evidence>
<feature type="domain" description="Mandelate racemase/muconate lactonizing enzyme C-terminal" evidence="4">
    <location>
        <begin position="148"/>
        <end position="244"/>
    </location>
</feature>
<dbReference type="SFLD" id="SFLDS00001">
    <property type="entry name" value="Enolase"/>
    <property type="match status" value="1"/>
</dbReference>
<dbReference type="InterPro" id="IPR013342">
    <property type="entry name" value="Mandelate_racemase_C"/>
</dbReference>
<dbReference type="SMART" id="SM00922">
    <property type="entry name" value="MR_MLE"/>
    <property type="match status" value="1"/>
</dbReference>
<dbReference type="SUPFAM" id="SSF54826">
    <property type="entry name" value="Enolase N-terminal domain-like"/>
    <property type="match status" value="1"/>
</dbReference>
<dbReference type="Gene3D" id="3.20.20.120">
    <property type="entry name" value="Enolase-like C-terminal domain"/>
    <property type="match status" value="1"/>
</dbReference>
<dbReference type="Pfam" id="PF13378">
    <property type="entry name" value="MR_MLE_C"/>
    <property type="match status" value="1"/>
</dbReference>
<dbReference type="SFLD" id="SFLDG00179">
    <property type="entry name" value="mandelate_racemase"/>
    <property type="match status" value="1"/>
</dbReference>
<dbReference type="CDD" id="cd03316">
    <property type="entry name" value="MR_like"/>
    <property type="match status" value="1"/>
</dbReference>
<keyword evidence="6" id="KW-1185">Reference proteome</keyword>
<dbReference type="InterPro" id="IPR036849">
    <property type="entry name" value="Enolase-like_C_sf"/>
</dbReference>
<dbReference type="InterPro" id="IPR018110">
    <property type="entry name" value="Mandel_Rmase/mucon_lact_enz_CS"/>
</dbReference>
<dbReference type="Pfam" id="PF02746">
    <property type="entry name" value="MR_MLE_N"/>
    <property type="match status" value="1"/>
</dbReference>
<dbReference type="InterPro" id="IPR029065">
    <property type="entry name" value="Enolase_C-like"/>
</dbReference>
<gene>
    <name evidence="5" type="ORF">J1C47_08850</name>
</gene>
<keyword evidence="3" id="KW-0460">Magnesium</keyword>
<dbReference type="Gene3D" id="3.30.390.10">
    <property type="entry name" value="Enolase-like, N-terminal domain"/>
    <property type="match status" value="1"/>
</dbReference>
<sequence>MRIAAVEAFALSYPLPEAAQVTLGVGRTIKRDAVVVRVRTEDGIEGFGEAHHGRAHIAVASIVNDNLAAMLKGADACDTMGLWRRMARAQMLTQGSGAAAALAMSGIDCALWDIRAKAAGWPLCRLLGGAPRPVAAYAGGVALGWETPDRLVEEARGLVARGYRALKLRIGDRIDRDIARAGAVREAVGTDVTLMADANSLYAPGDAARAADALADLGFAWLEEPFMPLERRRMADLAARARLPLAAGENLFARQEFAALIADGATDVIQPDLSKVGGVTEATRIAALALAAGLPVHPHASMTGLNAAASLHFLCAIENGGFLEADASRINPLRDELVRGAPVLSREGTMTPGEAPGLGVEVDMDFVRAHPPIPGSAYRT</sequence>
<dbReference type="InterPro" id="IPR013341">
    <property type="entry name" value="Mandelate_racemase_N_dom"/>
</dbReference>
<dbReference type="Proteomes" id="UP000664288">
    <property type="component" value="Unassembled WGS sequence"/>
</dbReference>
<proteinExistence type="predicted"/>
<evidence type="ECO:0000256" key="1">
    <source>
        <dbReference type="ARBA" id="ARBA00001946"/>
    </source>
</evidence>
<dbReference type="InterPro" id="IPR046945">
    <property type="entry name" value="RHMD-like"/>
</dbReference>
<accession>A0ABS3J250</accession>
<dbReference type="InterPro" id="IPR029017">
    <property type="entry name" value="Enolase-like_N"/>
</dbReference>
<dbReference type="PROSITE" id="PS00909">
    <property type="entry name" value="MR_MLE_2"/>
    <property type="match status" value="1"/>
</dbReference>
<reference evidence="5 6" key="1">
    <citation type="submission" date="2021-03" db="EMBL/GenBank/DDBJ databases">
        <title>Whole genome sequence of Jiella sp. MQZ13P-4.</title>
        <authorList>
            <person name="Tuo L."/>
        </authorList>
    </citation>
    <scope>NUCLEOTIDE SEQUENCE [LARGE SCALE GENOMIC DNA]</scope>
    <source>
        <strain evidence="5 6">MQZ13P-4</strain>
    </source>
</reference>
<evidence type="ECO:0000259" key="4">
    <source>
        <dbReference type="SMART" id="SM00922"/>
    </source>
</evidence>
<dbReference type="PANTHER" id="PTHR13794:SF58">
    <property type="entry name" value="MITOCHONDRIAL ENOLASE SUPERFAMILY MEMBER 1"/>
    <property type="match status" value="1"/>
</dbReference>
<evidence type="ECO:0000256" key="3">
    <source>
        <dbReference type="ARBA" id="ARBA00022842"/>
    </source>
</evidence>
<dbReference type="EMBL" id="JAFMPY010000007">
    <property type="protein sequence ID" value="MBO0903750.1"/>
    <property type="molecule type" value="Genomic_DNA"/>
</dbReference>
<comment type="caution">
    <text evidence="5">The sequence shown here is derived from an EMBL/GenBank/DDBJ whole genome shotgun (WGS) entry which is preliminary data.</text>
</comment>
<evidence type="ECO:0000313" key="5">
    <source>
        <dbReference type="EMBL" id="MBO0903750.1"/>
    </source>
</evidence>
<comment type="cofactor">
    <cofactor evidence="1">
        <name>Mg(2+)</name>
        <dbReference type="ChEBI" id="CHEBI:18420"/>
    </cofactor>
</comment>
<dbReference type="PROSITE" id="PS00908">
    <property type="entry name" value="MR_MLE_1"/>
    <property type="match status" value="1"/>
</dbReference>
<name>A0ABS3J250_9HYPH</name>
<dbReference type="SUPFAM" id="SSF51604">
    <property type="entry name" value="Enolase C-terminal domain-like"/>
    <property type="match status" value="1"/>
</dbReference>
<dbReference type="PANTHER" id="PTHR13794">
    <property type="entry name" value="ENOLASE SUPERFAMILY, MANDELATE RACEMASE"/>
    <property type="match status" value="1"/>
</dbReference>
<evidence type="ECO:0000313" key="6">
    <source>
        <dbReference type="Proteomes" id="UP000664288"/>
    </source>
</evidence>